<dbReference type="Gene3D" id="3.40.50.150">
    <property type="entry name" value="Vaccinia Virus protein VP39"/>
    <property type="match status" value="1"/>
</dbReference>
<dbReference type="RefSeq" id="WP_197231506.1">
    <property type="nucleotide sequence ID" value="NZ_SJPV01000008.1"/>
</dbReference>
<evidence type="ECO:0000313" key="2">
    <source>
        <dbReference type="Proteomes" id="UP000319143"/>
    </source>
</evidence>
<dbReference type="Pfam" id="PF13489">
    <property type="entry name" value="Methyltransf_23"/>
    <property type="match status" value="1"/>
</dbReference>
<dbReference type="SUPFAM" id="SSF53335">
    <property type="entry name" value="S-adenosyl-L-methionine-dependent methyltransferases"/>
    <property type="match status" value="1"/>
</dbReference>
<reference evidence="1 2" key="1">
    <citation type="submission" date="2019-02" db="EMBL/GenBank/DDBJ databases">
        <title>Deep-cultivation of Planctomycetes and their phenomic and genomic characterization uncovers novel biology.</title>
        <authorList>
            <person name="Wiegand S."/>
            <person name="Jogler M."/>
            <person name="Boedeker C."/>
            <person name="Pinto D."/>
            <person name="Vollmers J."/>
            <person name="Rivas-Marin E."/>
            <person name="Kohn T."/>
            <person name="Peeters S.H."/>
            <person name="Heuer A."/>
            <person name="Rast P."/>
            <person name="Oberbeckmann S."/>
            <person name="Bunk B."/>
            <person name="Jeske O."/>
            <person name="Meyerdierks A."/>
            <person name="Storesund J.E."/>
            <person name="Kallscheuer N."/>
            <person name="Luecker S."/>
            <person name="Lage O.M."/>
            <person name="Pohl T."/>
            <person name="Merkel B.J."/>
            <person name="Hornburger P."/>
            <person name="Mueller R.-W."/>
            <person name="Bruemmer F."/>
            <person name="Labrenz M."/>
            <person name="Spormann A.M."/>
            <person name="Op Den Camp H."/>
            <person name="Overmann J."/>
            <person name="Amann R."/>
            <person name="Jetten M.S.M."/>
            <person name="Mascher T."/>
            <person name="Medema M.H."/>
            <person name="Devos D.P."/>
            <person name="Kaster A.-K."/>
            <person name="Ovreas L."/>
            <person name="Rohde M."/>
            <person name="Galperin M.Y."/>
            <person name="Jogler C."/>
        </authorList>
    </citation>
    <scope>NUCLEOTIDE SEQUENCE [LARGE SCALE GENOMIC DNA]</scope>
    <source>
        <strain evidence="1 2">Poly41</strain>
    </source>
</reference>
<dbReference type="SUPFAM" id="SSF53448">
    <property type="entry name" value="Nucleotide-diphospho-sugar transferases"/>
    <property type="match status" value="1"/>
</dbReference>
<dbReference type="InterPro" id="IPR029044">
    <property type="entry name" value="Nucleotide-diphossugar_trans"/>
</dbReference>
<organism evidence="1 2">
    <name type="scientific">Novipirellula artificiosorum</name>
    <dbReference type="NCBI Taxonomy" id="2528016"/>
    <lineage>
        <taxon>Bacteria</taxon>
        <taxon>Pseudomonadati</taxon>
        <taxon>Planctomycetota</taxon>
        <taxon>Planctomycetia</taxon>
        <taxon>Pirellulales</taxon>
        <taxon>Pirellulaceae</taxon>
        <taxon>Novipirellula</taxon>
    </lineage>
</organism>
<evidence type="ECO:0008006" key="3">
    <source>
        <dbReference type="Google" id="ProtNLM"/>
    </source>
</evidence>
<evidence type="ECO:0000313" key="1">
    <source>
        <dbReference type="EMBL" id="TWU34414.1"/>
    </source>
</evidence>
<gene>
    <name evidence="1" type="ORF">Poly41_45620</name>
</gene>
<sequence>MGKYDIEYFRCCECRFIQTEQPYWLDEAYQDAIIPTDVGLVRRNQTFSKITSLTLRYLHPTASRCVDYGGGYGMFTRMMRDLGHDFVHLDPYCQNLFAKGFEADAEQQHYDFLTAFEVWEHMADPQVEIAKMDQLADHWLISTVAQPDSAPRPGEWWYYATEGGQHVALWSEKALQTIAQQYGRQLVSARGGLHLFSRSPVSPFLANQLLRGRAMGILQRMRRRKSLLQNDYQVALEATSAKQSLATVSPTLSIPTRNESLDAAVAFITFNRPTETAQSFQSIREARPSKLFLISDAARPNAPGEAEKVEASRRIAENVDWDCEVVRIYASENLGCGRRVSSGITEAFEHVDRLIILEDDCIPDPTFFSYCKSLLDRYQDDTRVTGISGNNFQQGHARGSASYYFSRYLHCWGWATWRRAWQNYDLSISKWPALRESGFLESVFPTTKERKHWTQLLDSVHEKKIDTWDFQWLLHCWSLGGLNAHPNENLVTNIGFGPNATHTTKGTPYANMKRSSLAEITHCDDVVQDTDADKFSFEHIFNDESRKKRRPFWKRFRLDYQSNPVPHSRAA</sequence>
<dbReference type="Gene3D" id="3.90.550.10">
    <property type="entry name" value="Spore Coat Polysaccharide Biosynthesis Protein SpsA, Chain A"/>
    <property type="match status" value="1"/>
</dbReference>
<comment type="caution">
    <text evidence="1">The sequence shown here is derived from an EMBL/GenBank/DDBJ whole genome shotgun (WGS) entry which is preliminary data.</text>
</comment>
<accession>A0A5C6DEQ3</accession>
<dbReference type="InterPro" id="IPR029063">
    <property type="entry name" value="SAM-dependent_MTases_sf"/>
</dbReference>
<dbReference type="AlphaFoldDB" id="A0A5C6DEQ3"/>
<dbReference type="EMBL" id="SJPV01000008">
    <property type="protein sequence ID" value="TWU34414.1"/>
    <property type="molecule type" value="Genomic_DNA"/>
</dbReference>
<dbReference type="Proteomes" id="UP000319143">
    <property type="component" value="Unassembled WGS sequence"/>
</dbReference>
<name>A0A5C6DEQ3_9BACT</name>
<proteinExistence type="predicted"/>
<protein>
    <recommendedName>
        <fullName evidence="3">Methyltransferase domain protein</fullName>
    </recommendedName>
</protein>
<keyword evidence="2" id="KW-1185">Reference proteome</keyword>